<evidence type="ECO:0000256" key="2">
    <source>
        <dbReference type="ARBA" id="ARBA00022692"/>
    </source>
</evidence>
<accession>A0A9P7Z820</accession>
<feature type="compositionally biased region" description="Polar residues" evidence="5">
    <location>
        <begin position="387"/>
        <end position="405"/>
    </location>
</feature>
<comment type="caution">
    <text evidence="7">The sequence shown here is derived from an EMBL/GenBank/DDBJ whole genome shotgun (WGS) entry which is preliminary data.</text>
</comment>
<organism evidence="7 8">
    <name type="scientific">Calycina marina</name>
    <dbReference type="NCBI Taxonomy" id="1763456"/>
    <lineage>
        <taxon>Eukaryota</taxon>
        <taxon>Fungi</taxon>
        <taxon>Dikarya</taxon>
        <taxon>Ascomycota</taxon>
        <taxon>Pezizomycotina</taxon>
        <taxon>Leotiomycetes</taxon>
        <taxon>Helotiales</taxon>
        <taxon>Pezizellaceae</taxon>
        <taxon>Calycina</taxon>
    </lineage>
</organism>
<reference evidence="7" key="1">
    <citation type="journal article" date="2021" name="IMA Fungus">
        <title>Genomic characterization of three marine fungi, including Emericellopsis atlantica sp. nov. with signatures of a generalist lifestyle and marine biomass degradation.</title>
        <authorList>
            <person name="Hagestad O.C."/>
            <person name="Hou L."/>
            <person name="Andersen J.H."/>
            <person name="Hansen E.H."/>
            <person name="Altermark B."/>
            <person name="Li C."/>
            <person name="Kuhnert E."/>
            <person name="Cox R.J."/>
            <person name="Crous P.W."/>
            <person name="Spatafora J.W."/>
            <person name="Lail K."/>
            <person name="Amirebrahimi M."/>
            <person name="Lipzen A."/>
            <person name="Pangilinan J."/>
            <person name="Andreopoulos W."/>
            <person name="Hayes R.D."/>
            <person name="Ng V."/>
            <person name="Grigoriev I.V."/>
            <person name="Jackson S.A."/>
            <person name="Sutton T.D.S."/>
            <person name="Dobson A.D.W."/>
            <person name="Rama T."/>
        </authorList>
    </citation>
    <scope>NUCLEOTIDE SEQUENCE</scope>
    <source>
        <strain evidence="7">TRa3180A</strain>
    </source>
</reference>
<dbReference type="InterPro" id="IPR051694">
    <property type="entry name" value="Immunoregulatory_rcpt-like"/>
</dbReference>
<sequence>MRISTRGIQAVASLIFWRTQVEATQRMRQVRAPACFSTLWSNLPTALQLGQVQSGIGYTVESAPAETPTLERPIPLLVLWTSAAPNTAPNAGNTYIVANTAYACEQLNGACSWTPGTTGETSFTVTPLAGNGDEASEGFFFLCFGSPDGIGTSQSCESPSGYFQTQTISGRALQLRQAETPLSVTDVISISQEAPFMMPAPTASTVTPVATLLTSGAAQTSTSTSNSECQSYSTVSGTEMCVIVTPTTTIQKTIPATGSSTSSADVSASSQKKSGLPLGAIIGIAIAGAVALILLILLAFFCCRRRRRTSSPSEQVLLAATLGHRGTSHSLEKEPEQLLTLNLSRGGESELGILPSMLNSHPSLGPYDHVSSSAPYQGTLGPHRKTNSAQLSVTPATPQSSTLQHGASDASALSECTPVSPNTIGAWSLGRRSVDARSLSMYEEPYSDMPGYGECRYVPQVYNHSPTPYLNEPGMTEEDIHRLEEEERRIDAAIAEAERRR</sequence>
<comment type="subcellular location">
    <subcellularLocation>
        <location evidence="1">Membrane</location>
        <topology evidence="1">Single-pass membrane protein</topology>
    </subcellularLocation>
</comment>
<keyword evidence="8" id="KW-1185">Reference proteome</keyword>
<feature type="transmembrane region" description="Helical" evidence="6">
    <location>
        <begin position="278"/>
        <end position="303"/>
    </location>
</feature>
<protein>
    <submittedName>
        <fullName evidence="7">Uncharacterized protein</fullName>
    </submittedName>
</protein>
<dbReference type="AlphaFoldDB" id="A0A9P7Z820"/>
<proteinExistence type="predicted"/>
<dbReference type="PANTHER" id="PTHR15549">
    <property type="entry name" value="PAIRED IMMUNOGLOBULIN-LIKE TYPE 2 RECEPTOR"/>
    <property type="match status" value="1"/>
</dbReference>
<dbReference type="GO" id="GO:0016020">
    <property type="term" value="C:membrane"/>
    <property type="evidence" value="ECO:0007669"/>
    <property type="project" value="UniProtKB-SubCell"/>
</dbReference>
<dbReference type="EMBL" id="MU253791">
    <property type="protein sequence ID" value="KAG9246812.1"/>
    <property type="molecule type" value="Genomic_DNA"/>
</dbReference>
<dbReference type="Proteomes" id="UP000887226">
    <property type="component" value="Unassembled WGS sequence"/>
</dbReference>
<name>A0A9P7Z820_9HELO</name>
<keyword evidence="3 6" id="KW-1133">Transmembrane helix</keyword>
<gene>
    <name evidence="7" type="ORF">BJ878DRAFT_539893</name>
</gene>
<evidence type="ECO:0000256" key="1">
    <source>
        <dbReference type="ARBA" id="ARBA00004167"/>
    </source>
</evidence>
<evidence type="ECO:0000256" key="3">
    <source>
        <dbReference type="ARBA" id="ARBA00022989"/>
    </source>
</evidence>
<keyword evidence="4 6" id="KW-0472">Membrane</keyword>
<feature type="region of interest" description="Disordered" evidence="5">
    <location>
        <begin position="364"/>
        <end position="405"/>
    </location>
</feature>
<keyword evidence="2 6" id="KW-0812">Transmembrane</keyword>
<evidence type="ECO:0000313" key="7">
    <source>
        <dbReference type="EMBL" id="KAG9246812.1"/>
    </source>
</evidence>
<dbReference type="GO" id="GO:0071944">
    <property type="term" value="C:cell periphery"/>
    <property type="evidence" value="ECO:0007669"/>
    <property type="project" value="UniProtKB-ARBA"/>
</dbReference>
<evidence type="ECO:0000313" key="8">
    <source>
        <dbReference type="Proteomes" id="UP000887226"/>
    </source>
</evidence>
<evidence type="ECO:0000256" key="5">
    <source>
        <dbReference type="SAM" id="MobiDB-lite"/>
    </source>
</evidence>
<evidence type="ECO:0000256" key="4">
    <source>
        <dbReference type="ARBA" id="ARBA00023136"/>
    </source>
</evidence>
<evidence type="ECO:0000256" key="6">
    <source>
        <dbReference type="SAM" id="Phobius"/>
    </source>
</evidence>